<dbReference type="InterPro" id="IPR036867">
    <property type="entry name" value="R3H_dom_sf"/>
</dbReference>
<sequence>MGRGRKRRNFRGRNSSGGNDPFTPYHMEQIETYLLAYLKKDTETNDFYVKSFTIEKHAFPKLELDDGLYITLPDGLSNKQRRIVHEICSYVGLYHGSIDVEGQASSVPSDHPNSPDICDNKETIKKRACVIARVNDAFGPLYSSGRLAIPSPQLPVSVRELKPWFYRQHSRYEMSQSTTVEFVGDVWNADMHVKKTTKKMRATLMTLVDYPDKCLNDATSRKVKSHDDLSTVSSISDHPMLFVDSVEKLEKCAQEISGAKEFAFDLEMHNPSPYYGMVCLLQLATIEKDYVIDVFAPGVWGSVGRCLRKSFEDSSVVKVGHAIGGMDVPALHRDFGIFVVNAFDTYEAARTLRMEKVGLAALCEYYKLESSEEYAKLKSQYQRCDWRKRPLSEPMIQYGRYDVRYLIYLRQLLIRDLSVSYWGMYAPNGLVQVENGRVEEQTEYEAAVVDSDAVNRSVEIDAVIEENNVVSDSLIQALVKSQKNCLRFWAHKEEVWMKNDQIISAIRRNKWTKLHSRLFEDLVKWRYKVAISEEIMPQIACPTSLLISVVRGRPTCESSLRRINPFLPELLEDEKCNYIEELLVLVRASFDDDYLQDEKEQRPSSSKTAFYVPLFVGCGIALAVTATAALALRRSRR</sequence>
<dbReference type="GO" id="GO:0003727">
    <property type="term" value="F:single-stranded RNA binding"/>
    <property type="evidence" value="ECO:0007669"/>
    <property type="project" value="TreeGrafter"/>
</dbReference>
<dbReference type="AlphaFoldDB" id="A0A6U2S7D2"/>
<dbReference type="GO" id="GO:0071044">
    <property type="term" value="P:histone mRNA catabolic process"/>
    <property type="evidence" value="ECO:0007669"/>
    <property type="project" value="TreeGrafter"/>
</dbReference>
<protein>
    <recommendedName>
        <fullName evidence="5">HRDC domain-containing protein</fullName>
    </recommendedName>
</protein>
<keyword evidence="4" id="KW-0812">Transmembrane</keyword>
<evidence type="ECO:0000259" key="5">
    <source>
        <dbReference type="PROSITE" id="PS50967"/>
    </source>
</evidence>
<dbReference type="SMART" id="SM00474">
    <property type="entry name" value="35EXOc"/>
    <property type="match status" value="1"/>
</dbReference>
<reference evidence="6" key="1">
    <citation type="submission" date="2021-01" db="EMBL/GenBank/DDBJ databases">
        <authorList>
            <person name="Corre E."/>
            <person name="Pelletier E."/>
            <person name="Niang G."/>
            <person name="Scheremetjew M."/>
            <person name="Finn R."/>
            <person name="Kale V."/>
            <person name="Holt S."/>
            <person name="Cochrane G."/>
            <person name="Meng A."/>
            <person name="Brown T."/>
            <person name="Cohen L."/>
        </authorList>
    </citation>
    <scope>NUCLEOTIDE SEQUENCE</scope>
    <source>
        <strain evidence="6">B650</strain>
    </source>
</reference>
<dbReference type="InterPro" id="IPR044876">
    <property type="entry name" value="HRDC_dom_sf"/>
</dbReference>
<dbReference type="EMBL" id="HBGY01029005">
    <property type="protein sequence ID" value="CAD9604981.1"/>
    <property type="molecule type" value="Transcribed_RNA"/>
</dbReference>
<gene>
    <name evidence="6" type="ORF">LDAN0321_LOCUS17982</name>
    <name evidence="7" type="ORF">LDAN0321_LOCUS17983</name>
</gene>
<dbReference type="GO" id="GO:0071051">
    <property type="term" value="P:poly(A)-dependent snoRNA 3'-end processing"/>
    <property type="evidence" value="ECO:0007669"/>
    <property type="project" value="TreeGrafter"/>
</dbReference>
<dbReference type="GO" id="GO:0000175">
    <property type="term" value="F:3'-5'-RNA exonuclease activity"/>
    <property type="evidence" value="ECO:0007669"/>
    <property type="project" value="InterPro"/>
</dbReference>
<accession>A0A6U2S7D2</accession>
<dbReference type="GO" id="GO:0000176">
    <property type="term" value="C:nuclear exosome (RNase complex)"/>
    <property type="evidence" value="ECO:0007669"/>
    <property type="project" value="TreeGrafter"/>
</dbReference>
<dbReference type="GO" id="GO:0000467">
    <property type="term" value="P:exonucleolytic trimming to generate mature 3'-end of 5.8S rRNA from tricistronic rRNA transcript (SSU-rRNA, 5.8S rRNA, LSU-rRNA)"/>
    <property type="evidence" value="ECO:0007669"/>
    <property type="project" value="InterPro"/>
</dbReference>
<organism evidence="6">
    <name type="scientific">Leptocylindrus danicus</name>
    <dbReference type="NCBI Taxonomy" id="163516"/>
    <lineage>
        <taxon>Eukaryota</taxon>
        <taxon>Sar</taxon>
        <taxon>Stramenopiles</taxon>
        <taxon>Ochrophyta</taxon>
        <taxon>Bacillariophyta</taxon>
        <taxon>Coscinodiscophyceae</taxon>
        <taxon>Chaetocerotophycidae</taxon>
        <taxon>Leptocylindrales</taxon>
        <taxon>Leptocylindraceae</taxon>
        <taxon>Leptocylindrus</taxon>
    </lineage>
</organism>
<dbReference type="GO" id="GO:0071040">
    <property type="term" value="P:nuclear polyadenylation-dependent antisense transcript catabolic process"/>
    <property type="evidence" value="ECO:0007669"/>
    <property type="project" value="TreeGrafter"/>
</dbReference>
<feature type="transmembrane region" description="Helical" evidence="4">
    <location>
        <begin position="610"/>
        <end position="632"/>
    </location>
</feature>
<feature type="compositionally biased region" description="Basic residues" evidence="3">
    <location>
        <begin position="1"/>
        <end position="11"/>
    </location>
</feature>
<dbReference type="SUPFAM" id="SSF53098">
    <property type="entry name" value="Ribonuclease H-like"/>
    <property type="match status" value="1"/>
</dbReference>
<dbReference type="InterPro" id="IPR012337">
    <property type="entry name" value="RNaseH-like_sf"/>
</dbReference>
<dbReference type="SUPFAM" id="SSF47819">
    <property type="entry name" value="HRDC-like"/>
    <property type="match status" value="1"/>
</dbReference>
<dbReference type="Pfam" id="PF01612">
    <property type="entry name" value="DNA_pol_A_exo1"/>
    <property type="match status" value="1"/>
</dbReference>
<evidence type="ECO:0000256" key="4">
    <source>
        <dbReference type="SAM" id="Phobius"/>
    </source>
</evidence>
<dbReference type="Gene3D" id="3.30.420.10">
    <property type="entry name" value="Ribonuclease H-like superfamily/Ribonuclease H"/>
    <property type="match status" value="1"/>
</dbReference>
<dbReference type="Pfam" id="PF00570">
    <property type="entry name" value="HRDC"/>
    <property type="match status" value="1"/>
</dbReference>
<dbReference type="PANTHER" id="PTHR12124">
    <property type="entry name" value="POLYMYOSITIS/SCLERODERMA AUTOANTIGEN-RELATED"/>
    <property type="match status" value="1"/>
</dbReference>
<dbReference type="GO" id="GO:0071039">
    <property type="term" value="P:nuclear polyadenylation-dependent CUT catabolic process"/>
    <property type="evidence" value="ECO:0007669"/>
    <property type="project" value="TreeGrafter"/>
</dbReference>
<dbReference type="PANTHER" id="PTHR12124:SF47">
    <property type="entry name" value="EXOSOME COMPONENT 10"/>
    <property type="match status" value="1"/>
</dbReference>
<feature type="region of interest" description="Disordered" evidence="3">
    <location>
        <begin position="1"/>
        <end position="24"/>
    </location>
</feature>
<dbReference type="InterPro" id="IPR036397">
    <property type="entry name" value="RNaseH_sf"/>
</dbReference>
<dbReference type="InterPro" id="IPR002562">
    <property type="entry name" value="3'-5'_exonuclease_dom"/>
</dbReference>
<dbReference type="PROSITE" id="PS50967">
    <property type="entry name" value="HRDC"/>
    <property type="match status" value="1"/>
</dbReference>
<evidence type="ECO:0000256" key="1">
    <source>
        <dbReference type="ARBA" id="ARBA00004123"/>
    </source>
</evidence>
<dbReference type="GO" id="GO:0071037">
    <property type="term" value="P:nuclear polyadenylation-dependent snRNA catabolic process"/>
    <property type="evidence" value="ECO:0007669"/>
    <property type="project" value="TreeGrafter"/>
</dbReference>
<dbReference type="InterPro" id="IPR045092">
    <property type="entry name" value="Rrp6-like"/>
</dbReference>
<feature type="domain" description="HRDC" evidence="5">
    <location>
        <begin position="512"/>
        <end position="596"/>
    </location>
</feature>
<keyword evidence="4" id="KW-1133">Transmembrane helix</keyword>
<dbReference type="InterPro" id="IPR002121">
    <property type="entry name" value="HRDC_dom"/>
</dbReference>
<dbReference type="InterPro" id="IPR010997">
    <property type="entry name" value="HRDC-like_sf"/>
</dbReference>
<evidence type="ECO:0000256" key="2">
    <source>
        <dbReference type="ARBA" id="ARBA00023242"/>
    </source>
</evidence>
<dbReference type="GO" id="GO:0071035">
    <property type="term" value="P:nuclear polyadenylation-dependent rRNA catabolic process"/>
    <property type="evidence" value="ECO:0007669"/>
    <property type="project" value="TreeGrafter"/>
</dbReference>
<evidence type="ECO:0000313" key="7">
    <source>
        <dbReference type="EMBL" id="CAD9604983.1"/>
    </source>
</evidence>
<evidence type="ECO:0000313" key="6">
    <source>
        <dbReference type="EMBL" id="CAD9604981.1"/>
    </source>
</evidence>
<name>A0A6U2S7D2_9STRA</name>
<evidence type="ECO:0000256" key="3">
    <source>
        <dbReference type="SAM" id="MobiDB-lite"/>
    </source>
</evidence>
<dbReference type="GO" id="GO:0000166">
    <property type="term" value="F:nucleotide binding"/>
    <property type="evidence" value="ECO:0007669"/>
    <property type="project" value="InterPro"/>
</dbReference>
<comment type="subcellular location">
    <subcellularLocation>
        <location evidence="1">Nucleus</location>
    </subcellularLocation>
</comment>
<dbReference type="EMBL" id="HBGY01029006">
    <property type="protein sequence ID" value="CAD9604983.1"/>
    <property type="molecule type" value="Transcribed_RNA"/>
</dbReference>
<proteinExistence type="predicted"/>
<keyword evidence="4" id="KW-0472">Membrane</keyword>
<dbReference type="GO" id="GO:0071038">
    <property type="term" value="P:TRAMP-dependent tRNA surveillance pathway"/>
    <property type="evidence" value="ECO:0007669"/>
    <property type="project" value="TreeGrafter"/>
</dbReference>
<keyword evidence="2" id="KW-0539">Nucleus</keyword>
<dbReference type="GO" id="GO:0005730">
    <property type="term" value="C:nucleolus"/>
    <property type="evidence" value="ECO:0007669"/>
    <property type="project" value="TreeGrafter"/>
</dbReference>
<dbReference type="Gene3D" id="1.10.150.80">
    <property type="entry name" value="HRDC domain"/>
    <property type="match status" value="1"/>
</dbReference>
<dbReference type="GO" id="GO:0071036">
    <property type="term" value="P:nuclear polyadenylation-dependent snoRNA catabolic process"/>
    <property type="evidence" value="ECO:0007669"/>
    <property type="project" value="TreeGrafter"/>
</dbReference>
<dbReference type="SUPFAM" id="SSF82708">
    <property type="entry name" value="R3H domain"/>
    <property type="match status" value="1"/>
</dbReference>